<dbReference type="SUPFAM" id="SSF53098">
    <property type="entry name" value="Ribonuclease H-like"/>
    <property type="match status" value="1"/>
</dbReference>
<dbReference type="AlphaFoldDB" id="A0AA41VNK3"/>
<gene>
    <name evidence="2" type="ORF">MKW94_004370</name>
</gene>
<dbReference type="Pfam" id="PF13456">
    <property type="entry name" value="RVT_3"/>
    <property type="match status" value="1"/>
</dbReference>
<dbReference type="Gene3D" id="3.30.420.10">
    <property type="entry name" value="Ribonuclease H-like superfamily/Ribonuclease H"/>
    <property type="match status" value="1"/>
</dbReference>
<dbReference type="PANTHER" id="PTHR46387:SF2">
    <property type="entry name" value="RIBONUCLEASE HI"/>
    <property type="match status" value="1"/>
</dbReference>
<dbReference type="GO" id="GO:0004523">
    <property type="term" value="F:RNA-DNA hybrid ribonuclease activity"/>
    <property type="evidence" value="ECO:0007669"/>
    <property type="project" value="InterPro"/>
</dbReference>
<organism evidence="2 3">
    <name type="scientific">Papaver nudicaule</name>
    <name type="common">Iceland poppy</name>
    <dbReference type="NCBI Taxonomy" id="74823"/>
    <lineage>
        <taxon>Eukaryota</taxon>
        <taxon>Viridiplantae</taxon>
        <taxon>Streptophyta</taxon>
        <taxon>Embryophyta</taxon>
        <taxon>Tracheophyta</taxon>
        <taxon>Spermatophyta</taxon>
        <taxon>Magnoliopsida</taxon>
        <taxon>Ranunculales</taxon>
        <taxon>Papaveraceae</taxon>
        <taxon>Papaveroideae</taxon>
        <taxon>Papaver</taxon>
    </lineage>
</organism>
<name>A0AA41VNK3_PAPNU</name>
<dbReference type="InterPro" id="IPR036397">
    <property type="entry name" value="RNaseH_sf"/>
</dbReference>
<dbReference type="InterPro" id="IPR012337">
    <property type="entry name" value="RNaseH-like_sf"/>
</dbReference>
<evidence type="ECO:0000259" key="1">
    <source>
        <dbReference type="Pfam" id="PF13456"/>
    </source>
</evidence>
<accession>A0AA41VNK3</accession>
<evidence type="ECO:0000313" key="2">
    <source>
        <dbReference type="EMBL" id="MCL7044589.1"/>
    </source>
</evidence>
<feature type="non-terminal residue" evidence="2">
    <location>
        <position position="111"/>
    </location>
</feature>
<protein>
    <recommendedName>
        <fullName evidence="1">RNase H type-1 domain-containing protein</fullName>
    </recommendedName>
</protein>
<feature type="domain" description="RNase H type-1" evidence="1">
    <location>
        <begin position="11"/>
        <end position="84"/>
    </location>
</feature>
<sequence>LYRLREDFGIATNNVTEYRAILLGVKYALKKCIKRSSVRRDSKLICRQVQGLWKTKSENMKILCKKAKELKGQFDSLKIFHVLRVLMTDYSNNPREGWYKILTRVQDTDTL</sequence>
<comment type="caution">
    <text evidence="2">The sequence shown here is derived from an EMBL/GenBank/DDBJ whole genome shotgun (WGS) entry which is preliminary data.</text>
</comment>
<dbReference type="InterPro" id="IPR002156">
    <property type="entry name" value="RNaseH_domain"/>
</dbReference>
<dbReference type="GO" id="GO:0003676">
    <property type="term" value="F:nucleic acid binding"/>
    <property type="evidence" value="ECO:0007669"/>
    <property type="project" value="InterPro"/>
</dbReference>
<keyword evidence="3" id="KW-1185">Reference proteome</keyword>
<reference evidence="2" key="1">
    <citation type="submission" date="2022-03" db="EMBL/GenBank/DDBJ databases">
        <title>A functionally conserved STORR gene fusion in Papaver species that diverged 16.8 million years ago.</title>
        <authorList>
            <person name="Catania T."/>
        </authorList>
    </citation>
    <scope>NUCLEOTIDE SEQUENCE</scope>
    <source>
        <strain evidence="2">S-191538</strain>
    </source>
</reference>
<feature type="non-terminal residue" evidence="2">
    <location>
        <position position="1"/>
    </location>
</feature>
<proteinExistence type="predicted"/>
<dbReference type="EMBL" id="JAJJMA010259728">
    <property type="protein sequence ID" value="MCL7044589.1"/>
    <property type="molecule type" value="Genomic_DNA"/>
</dbReference>
<dbReference type="PANTHER" id="PTHR46387">
    <property type="entry name" value="POLYNUCLEOTIDYL TRANSFERASE, RIBONUCLEASE H-LIKE SUPERFAMILY PROTEIN"/>
    <property type="match status" value="1"/>
</dbReference>
<dbReference type="Proteomes" id="UP001177140">
    <property type="component" value="Unassembled WGS sequence"/>
</dbReference>
<evidence type="ECO:0000313" key="3">
    <source>
        <dbReference type="Proteomes" id="UP001177140"/>
    </source>
</evidence>